<dbReference type="EMBL" id="JAANER010000008">
    <property type="protein sequence ID" value="KAG9186769.1"/>
    <property type="molecule type" value="Genomic_DNA"/>
</dbReference>
<reference evidence="5" key="1">
    <citation type="submission" date="2021-07" db="EMBL/GenBank/DDBJ databases">
        <title>Genome Resource of American Ginseng Black Spot Pathogen Alternaria panax.</title>
        <authorList>
            <person name="Qiu C."/>
            <person name="Wang W."/>
            <person name="Liu Z."/>
        </authorList>
    </citation>
    <scope>NUCLEOTIDE SEQUENCE</scope>
    <source>
        <strain evidence="5">BNCC115425</strain>
    </source>
</reference>
<dbReference type="GO" id="GO:0004497">
    <property type="term" value="F:monooxygenase activity"/>
    <property type="evidence" value="ECO:0007669"/>
    <property type="project" value="InterPro"/>
</dbReference>
<comment type="cofactor">
    <cofactor evidence="1">
        <name>heme</name>
        <dbReference type="ChEBI" id="CHEBI:30413"/>
    </cofactor>
</comment>
<dbReference type="PRINTS" id="PR00465">
    <property type="entry name" value="EP450IV"/>
</dbReference>
<evidence type="ECO:0000313" key="6">
    <source>
        <dbReference type="Proteomes" id="UP001199106"/>
    </source>
</evidence>
<comment type="caution">
    <text evidence="5">The sequence shown here is derived from an EMBL/GenBank/DDBJ whole genome shotgun (WGS) entry which is preliminary data.</text>
</comment>
<gene>
    <name evidence="5" type="ORF">G6011_09877</name>
</gene>
<organism evidence="5 6">
    <name type="scientific">Alternaria panax</name>
    <dbReference type="NCBI Taxonomy" id="48097"/>
    <lineage>
        <taxon>Eukaryota</taxon>
        <taxon>Fungi</taxon>
        <taxon>Dikarya</taxon>
        <taxon>Ascomycota</taxon>
        <taxon>Pezizomycotina</taxon>
        <taxon>Dothideomycetes</taxon>
        <taxon>Pleosporomycetidae</taxon>
        <taxon>Pleosporales</taxon>
        <taxon>Pleosporineae</taxon>
        <taxon>Pleosporaceae</taxon>
        <taxon>Alternaria</taxon>
        <taxon>Alternaria sect. Panax</taxon>
    </lineage>
</organism>
<sequence>MDLPVLDALIAKALRICTATPVSLQREVPDGGKVLNRVFMLEKTVVSMQSHNTQRDFSVYTKPDEFLPER</sequence>
<dbReference type="InterPro" id="IPR036396">
    <property type="entry name" value="Cyt_P450_sf"/>
</dbReference>
<dbReference type="InterPro" id="IPR001128">
    <property type="entry name" value="Cyt_P450"/>
</dbReference>
<dbReference type="GO" id="GO:0016705">
    <property type="term" value="F:oxidoreductase activity, acting on paired donors, with incorporation or reduction of molecular oxygen"/>
    <property type="evidence" value="ECO:0007669"/>
    <property type="project" value="InterPro"/>
</dbReference>
<proteinExistence type="inferred from homology"/>
<keyword evidence="3" id="KW-0479">Metal-binding</keyword>
<dbReference type="Proteomes" id="UP001199106">
    <property type="component" value="Unassembled WGS sequence"/>
</dbReference>
<protein>
    <submittedName>
        <fullName evidence="5">Uncharacterized protein</fullName>
    </submittedName>
</protein>
<dbReference type="GO" id="GO:0005506">
    <property type="term" value="F:iron ion binding"/>
    <property type="evidence" value="ECO:0007669"/>
    <property type="project" value="InterPro"/>
</dbReference>
<dbReference type="SUPFAM" id="SSF48264">
    <property type="entry name" value="Cytochrome P450"/>
    <property type="match status" value="1"/>
</dbReference>
<evidence type="ECO:0000256" key="3">
    <source>
        <dbReference type="ARBA" id="ARBA00022723"/>
    </source>
</evidence>
<name>A0AAD4FFV3_9PLEO</name>
<dbReference type="Pfam" id="PF00067">
    <property type="entry name" value="p450"/>
    <property type="match status" value="1"/>
</dbReference>
<evidence type="ECO:0000256" key="1">
    <source>
        <dbReference type="ARBA" id="ARBA00001971"/>
    </source>
</evidence>
<evidence type="ECO:0000256" key="2">
    <source>
        <dbReference type="ARBA" id="ARBA00010617"/>
    </source>
</evidence>
<evidence type="ECO:0000313" key="5">
    <source>
        <dbReference type="EMBL" id="KAG9186769.1"/>
    </source>
</evidence>
<dbReference type="GO" id="GO:0020037">
    <property type="term" value="F:heme binding"/>
    <property type="evidence" value="ECO:0007669"/>
    <property type="project" value="InterPro"/>
</dbReference>
<dbReference type="InterPro" id="IPR002403">
    <property type="entry name" value="Cyt_P450_E_grp-IV"/>
</dbReference>
<comment type="similarity">
    <text evidence="2">Belongs to the cytochrome P450 family.</text>
</comment>
<evidence type="ECO:0000256" key="4">
    <source>
        <dbReference type="ARBA" id="ARBA00023004"/>
    </source>
</evidence>
<dbReference type="Gene3D" id="1.10.630.10">
    <property type="entry name" value="Cytochrome P450"/>
    <property type="match status" value="1"/>
</dbReference>
<dbReference type="AlphaFoldDB" id="A0AAD4FFV3"/>
<accession>A0AAD4FFV3</accession>
<keyword evidence="4" id="KW-0408">Iron</keyword>
<keyword evidence="6" id="KW-1185">Reference proteome</keyword>